<evidence type="ECO:0008006" key="4">
    <source>
        <dbReference type="Google" id="ProtNLM"/>
    </source>
</evidence>
<dbReference type="RefSeq" id="WP_084045467.1">
    <property type="nucleotide sequence ID" value="NZ_FWWU01000003.1"/>
</dbReference>
<dbReference type="InterPro" id="IPR036937">
    <property type="entry name" value="Adhesion_dom_fimbrial_sf"/>
</dbReference>
<dbReference type="GO" id="GO:0007155">
    <property type="term" value="P:cell adhesion"/>
    <property type="evidence" value="ECO:0007669"/>
    <property type="project" value="InterPro"/>
</dbReference>
<dbReference type="InterPro" id="IPR025514">
    <property type="entry name" value="DUF4402"/>
</dbReference>
<evidence type="ECO:0000313" key="3">
    <source>
        <dbReference type="Proteomes" id="UP000192582"/>
    </source>
</evidence>
<accession>A0A1W1UDU3</accession>
<evidence type="ECO:0000256" key="1">
    <source>
        <dbReference type="SAM" id="SignalP"/>
    </source>
</evidence>
<reference evidence="2 3" key="1">
    <citation type="submission" date="2017-04" db="EMBL/GenBank/DDBJ databases">
        <authorList>
            <person name="Afonso C.L."/>
            <person name="Miller P.J."/>
            <person name="Scott M.A."/>
            <person name="Spackman E."/>
            <person name="Goraichik I."/>
            <person name="Dimitrov K.M."/>
            <person name="Suarez D.L."/>
            <person name="Swayne D.E."/>
        </authorList>
    </citation>
    <scope>NUCLEOTIDE SEQUENCE [LARGE SCALE GENOMIC DNA]</scope>
    <source>
        <strain evidence="2 3">KR-140</strain>
    </source>
</reference>
<dbReference type="GO" id="GO:0009289">
    <property type="term" value="C:pilus"/>
    <property type="evidence" value="ECO:0007669"/>
    <property type="project" value="InterPro"/>
</dbReference>
<dbReference type="Pfam" id="PF14352">
    <property type="entry name" value="DUF4402"/>
    <property type="match status" value="1"/>
</dbReference>
<gene>
    <name evidence="2" type="ORF">SAMN00790413_05853</name>
</gene>
<keyword evidence="1" id="KW-0732">Signal</keyword>
<evidence type="ECO:0000313" key="2">
    <source>
        <dbReference type="EMBL" id="SMB79247.1"/>
    </source>
</evidence>
<dbReference type="Gene3D" id="2.60.40.1090">
    <property type="entry name" value="Fimbrial-type adhesion domain"/>
    <property type="match status" value="1"/>
</dbReference>
<proteinExistence type="predicted"/>
<name>A0A1W1UDU3_9DEIO</name>
<organism evidence="2 3">
    <name type="scientific">Deinococcus hopiensis KR-140</name>
    <dbReference type="NCBI Taxonomy" id="695939"/>
    <lineage>
        <taxon>Bacteria</taxon>
        <taxon>Thermotogati</taxon>
        <taxon>Deinococcota</taxon>
        <taxon>Deinococci</taxon>
        <taxon>Deinococcales</taxon>
        <taxon>Deinococcaceae</taxon>
        <taxon>Deinococcus</taxon>
    </lineage>
</organism>
<dbReference type="EMBL" id="FWWU01000003">
    <property type="protein sequence ID" value="SMB79247.1"/>
    <property type="molecule type" value="Genomic_DNA"/>
</dbReference>
<keyword evidence="3" id="KW-1185">Reference proteome</keyword>
<dbReference type="STRING" id="695939.SAMN00790413_05853"/>
<feature type="signal peptide" evidence="1">
    <location>
        <begin position="1"/>
        <end position="21"/>
    </location>
</feature>
<dbReference type="AlphaFoldDB" id="A0A1W1UDU3"/>
<protein>
    <recommendedName>
        <fullName evidence="4">Fimbrial protein</fullName>
    </recommendedName>
</protein>
<sequence length="163" mass="16389">MKKVQFALLSAFVFASPLASAGTATFDPSTSAALGTSESFLVKATIGHACVLSKPADIDLGTLYWTGTSSSTKSTTFTVQCNVGTSGVPTLSVTPSTTLALTRSGGAEQVTVNVAPSNLTIDNTSSAAQSFSIGATLPASQVTVDKPAGTYTGTVTVAVNFTP</sequence>
<feature type="chain" id="PRO_5013366014" description="Fimbrial protein" evidence="1">
    <location>
        <begin position="22"/>
        <end position="163"/>
    </location>
</feature>
<dbReference type="Proteomes" id="UP000192582">
    <property type="component" value="Unassembled WGS sequence"/>
</dbReference>